<dbReference type="Proteomes" id="UP000018951">
    <property type="component" value="Unassembled WGS sequence"/>
</dbReference>
<protein>
    <submittedName>
        <fullName evidence="1">Uncharacterized protein</fullName>
    </submittedName>
</protein>
<accession>W2V0F8</accession>
<reference evidence="1 2" key="1">
    <citation type="journal article" date="2013" name="PLoS ONE">
        <title>Bacterial endosymbiosis in a chordate host: long-term co-evolution and conservation of secondary metabolism.</title>
        <authorList>
            <person name="Kwan J.C."/>
            <person name="Schmidt E.W."/>
        </authorList>
    </citation>
    <scope>NUCLEOTIDE SEQUENCE [LARGE SCALE GENOMIC DNA]</scope>
    <source>
        <strain evidence="2">L6</strain>
    </source>
</reference>
<proteinExistence type="predicted"/>
<dbReference type="AlphaFoldDB" id="W2V0F8"/>
<keyword evidence="2" id="KW-1185">Reference proteome</keyword>
<name>W2V0F8_9RICK</name>
<gene>
    <name evidence="1" type="ORF">P857_1086</name>
</gene>
<sequence length="137" mass="16293">MYSYYHKAYATAPKGSAVENLVVAYDSMLEILQHISEYYEKNIKGKEDQIILLFNDDGYKQYIAYLDKLLKIVNALQNSLVNRDNNYREEYEAMLNIYRNATNMILSLRYNNKQENMQIIERLIAHFTDLRDYIITL</sequence>
<comment type="caution">
    <text evidence="1">The sequence shown here is derived from an EMBL/GenBank/DDBJ whole genome shotgun (WGS) entry which is preliminary data.</text>
</comment>
<evidence type="ECO:0000313" key="2">
    <source>
        <dbReference type="Proteomes" id="UP000018951"/>
    </source>
</evidence>
<organism evidence="1 2">
    <name type="scientific">Candidatus Xenolissoclinum pacificiensis L6</name>
    <dbReference type="NCBI Taxonomy" id="1401685"/>
    <lineage>
        <taxon>Bacteria</taxon>
        <taxon>Pseudomonadati</taxon>
        <taxon>Pseudomonadota</taxon>
        <taxon>Alphaproteobacteria</taxon>
        <taxon>Rickettsiales</taxon>
        <taxon>Anaplasmataceae</taxon>
        <taxon>Candidatus Xenolissoclinum</taxon>
    </lineage>
</organism>
<dbReference type="EMBL" id="AXCJ01000001">
    <property type="protein sequence ID" value="ETO91906.1"/>
    <property type="molecule type" value="Genomic_DNA"/>
</dbReference>
<evidence type="ECO:0000313" key="1">
    <source>
        <dbReference type="EMBL" id="ETO91906.1"/>
    </source>
</evidence>